<dbReference type="InterPro" id="IPR050747">
    <property type="entry name" value="Mitochondrial_chaperone_BCS1"/>
</dbReference>
<feature type="compositionally biased region" description="Basic residues" evidence="4">
    <location>
        <begin position="359"/>
        <end position="370"/>
    </location>
</feature>
<dbReference type="GO" id="GO:0016887">
    <property type="term" value="F:ATP hydrolysis activity"/>
    <property type="evidence" value="ECO:0007669"/>
    <property type="project" value="InterPro"/>
</dbReference>
<gene>
    <name evidence="6" type="ORF">CCHR01_19495</name>
</gene>
<comment type="similarity">
    <text evidence="1">Belongs to the AAA ATPase family. BCS1 subfamily.</text>
</comment>
<dbReference type="EMBL" id="JAQOWY010000973">
    <property type="protein sequence ID" value="KAK1837880.1"/>
    <property type="molecule type" value="Genomic_DNA"/>
</dbReference>
<dbReference type="Pfam" id="PF25426">
    <property type="entry name" value="AAA_lid_BCS1"/>
    <property type="match status" value="1"/>
</dbReference>
<dbReference type="InterPro" id="IPR003593">
    <property type="entry name" value="AAA+_ATPase"/>
</dbReference>
<dbReference type="InterPro" id="IPR003959">
    <property type="entry name" value="ATPase_AAA_core"/>
</dbReference>
<keyword evidence="7" id="KW-1185">Reference proteome</keyword>
<evidence type="ECO:0000313" key="7">
    <source>
        <dbReference type="Proteomes" id="UP001243330"/>
    </source>
</evidence>
<evidence type="ECO:0000256" key="2">
    <source>
        <dbReference type="ARBA" id="ARBA00022741"/>
    </source>
</evidence>
<dbReference type="GO" id="GO:0005524">
    <property type="term" value="F:ATP binding"/>
    <property type="evidence" value="ECO:0007669"/>
    <property type="project" value="UniProtKB-KW"/>
</dbReference>
<accession>A0AAD8ZZK8</accession>
<evidence type="ECO:0000256" key="1">
    <source>
        <dbReference type="ARBA" id="ARBA00007448"/>
    </source>
</evidence>
<dbReference type="Proteomes" id="UP001243330">
    <property type="component" value="Unassembled WGS sequence"/>
</dbReference>
<dbReference type="PANTHER" id="PTHR23070">
    <property type="entry name" value="BCS1 AAA-TYPE ATPASE"/>
    <property type="match status" value="1"/>
</dbReference>
<proteinExistence type="inferred from homology"/>
<dbReference type="Pfam" id="PF00004">
    <property type="entry name" value="AAA"/>
    <property type="match status" value="1"/>
</dbReference>
<feature type="compositionally biased region" description="Basic and acidic residues" evidence="4">
    <location>
        <begin position="321"/>
        <end position="335"/>
    </location>
</feature>
<feature type="compositionally biased region" description="Polar residues" evidence="4">
    <location>
        <begin position="348"/>
        <end position="357"/>
    </location>
</feature>
<feature type="domain" description="AAA+ ATPase" evidence="5">
    <location>
        <begin position="130"/>
        <end position="257"/>
    </location>
</feature>
<dbReference type="Gene3D" id="3.40.50.300">
    <property type="entry name" value="P-loop containing nucleotide triphosphate hydrolases"/>
    <property type="match status" value="1"/>
</dbReference>
<dbReference type="AlphaFoldDB" id="A0AAD8ZZK8"/>
<keyword evidence="2" id="KW-0547">Nucleotide-binding</keyword>
<feature type="region of interest" description="Disordered" evidence="4">
    <location>
        <begin position="321"/>
        <end position="378"/>
    </location>
</feature>
<dbReference type="InterPro" id="IPR057495">
    <property type="entry name" value="AAA_lid_BCS1"/>
</dbReference>
<dbReference type="SUPFAM" id="SSF52540">
    <property type="entry name" value="P-loop containing nucleoside triphosphate hydrolases"/>
    <property type="match status" value="1"/>
</dbReference>
<evidence type="ECO:0000256" key="3">
    <source>
        <dbReference type="ARBA" id="ARBA00022840"/>
    </source>
</evidence>
<sequence>MRVPAEADKRLPRVAFVPENRAKFYHDGCLFSFKRTIENQSETIELSARGKNLEYLQDLAQQIYANSNVENRQVGVFQPLVTDEHMEWARCSSTSRDIQTVFFNQDILRDAEKYFSEDERVYNQDRGIPHRRGYLFHGPPGTGKSSLSRALATHFEIPIYQIWLASSELTDSRLLDLGRNLPKRCVLLMEDLQGTGLSTKHGSPDKLSFACLINFIDGAAAPEGRLLIMTTNDEGGLHPALTRTGRIDQRFEFFLADEACLQKLFLSLIAGDRDVVERLSEEFKRKMPSETFSPAEIQEYLKQHRSSAVAAVESVADWVKSRQDQAESRTEEKSLTKRQRRLARETQALGQDQQDQGTKNRRLTKRQQRRLARETQAR</sequence>
<evidence type="ECO:0000259" key="5">
    <source>
        <dbReference type="SMART" id="SM00382"/>
    </source>
</evidence>
<reference evidence="6" key="1">
    <citation type="submission" date="2023-01" db="EMBL/GenBank/DDBJ databases">
        <title>Colletotrichum chrysophilum M932 genome sequence.</title>
        <authorList>
            <person name="Baroncelli R."/>
        </authorList>
    </citation>
    <scope>NUCLEOTIDE SEQUENCE</scope>
    <source>
        <strain evidence="6">M932</strain>
    </source>
</reference>
<keyword evidence="3" id="KW-0067">ATP-binding</keyword>
<evidence type="ECO:0000256" key="4">
    <source>
        <dbReference type="SAM" id="MobiDB-lite"/>
    </source>
</evidence>
<dbReference type="InterPro" id="IPR027417">
    <property type="entry name" value="P-loop_NTPase"/>
</dbReference>
<comment type="caution">
    <text evidence="6">The sequence shown here is derived from an EMBL/GenBank/DDBJ whole genome shotgun (WGS) entry which is preliminary data.</text>
</comment>
<evidence type="ECO:0000313" key="6">
    <source>
        <dbReference type="EMBL" id="KAK1837880.1"/>
    </source>
</evidence>
<organism evidence="6 7">
    <name type="scientific">Colletotrichum chrysophilum</name>
    <dbReference type="NCBI Taxonomy" id="1836956"/>
    <lineage>
        <taxon>Eukaryota</taxon>
        <taxon>Fungi</taxon>
        <taxon>Dikarya</taxon>
        <taxon>Ascomycota</taxon>
        <taxon>Pezizomycotina</taxon>
        <taxon>Sordariomycetes</taxon>
        <taxon>Hypocreomycetidae</taxon>
        <taxon>Glomerellales</taxon>
        <taxon>Glomerellaceae</taxon>
        <taxon>Colletotrichum</taxon>
        <taxon>Colletotrichum gloeosporioides species complex</taxon>
    </lineage>
</organism>
<name>A0AAD8ZZK8_9PEZI</name>
<dbReference type="SMART" id="SM00382">
    <property type="entry name" value="AAA"/>
    <property type="match status" value="1"/>
</dbReference>
<protein>
    <recommendedName>
        <fullName evidence="5">AAA+ ATPase domain-containing protein</fullName>
    </recommendedName>
</protein>